<name>D1AK10_SEBTE</name>
<evidence type="ECO:0000313" key="3">
    <source>
        <dbReference type="EMBL" id="ACZ08926.1"/>
    </source>
</evidence>
<dbReference type="STRING" id="526218.Sterm_2071"/>
<reference evidence="3 4" key="2">
    <citation type="journal article" date="2010" name="Stand. Genomic Sci.">
        <title>Complete genome sequence of Sebaldella termitidis type strain (NCTC 11300).</title>
        <authorList>
            <person name="Harmon-Smith M."/>
            <person name="Celia L."/>
            <person name="Chertkov O."/>
            <person name="Lapidus A."/>
            <person name="Copeland A."/>
            <person name="Glavina Del Rio T."/>
            <person name="Nolan M."/>
            <person name="Lucas S."/>
            <person name="Tice H."/>
            <person name="Cheng J.F."/>
            <person name="Han C."/>
            <person name="Detter J.C."/>
            <person name="Bruce D."/>
            <person name="Goodwin L."/>
            <person name="Pitluck S."/>
            <person name="Pati A."/>
            <person name="Liolios K."/>
            <person name="Ivanova N."/>
            <person name="Mavromatis K."/>
            <person name="Mikhailova N."/>
            <person name="Chen A."/>
            <person name="Palaniappan K."/>
            <person name="Land M."/>
            <person name="Hauser L."/>
            <person name="Chang Y.J."/>
            <person name="Jeffries C.D."/>
            <person name="Brettin T."/>
            <person name="Goker M."/>
            <person name="Beck B."/>
            <person name="Bristow J."/>
            <person name="Eisen J.A."/>
            <person name="Markowitz V."/>
            <person name="Hugenholtz P."/>
            <person name="Kyrpides N.C."/>
            <person name="Klenk H.P."/>
            <person name="Chen F."/>
        </authorList>
    </citation>
    <scope>NUCLEOTIDE SEQUENCE [LARGE SCALE GENOMIC DNA]</scope>
    <source>
        <strain evidence="4">ATCC 33386 / NCTC 11300</strain>
    </source>
</reference>
<protein>
    <submittedName>
        <fullName evidence="3">Outer membrane protein-like protein</fullName>
    </submittedName>
</protein>
<dbReference type="KEGG" id="str:Sterm_2071"/>
<dbReference type="GO" id="GO:0015562">
    <property type="term" value="F:efflux transmembrane transporter activity"/>
    <property type="evidence" value="ECO:0007669"/>
    <property type="project" value="InterPro"/>
</dbReference>
<dbReference type="RefSeq" id="WP_012861520.1">
    <property type="nucleotide sequence ID" value="NC_013517.1"/>
</dbReference>
<organism evidence="3 4">
    <name type="scientific">Sebaldella termitidis (strain ATCC 33386 / NCTC 11300)</name>
    <dbReference type="NCBI Taxonomy" id="526218"/>
    <lineage>
        <taxon>Bacteria</taxon>
        <taxon>Fusobacteriati</taxon>
        <taxon>Fusobacteriota</taxon>
        <taxon>Fusobacteriia</taxon>
        <taxon>Fusobacteriales</taxon>
        <taxon>Leptotrichiaceae</taxon>
        <taxon>Sebaldella</taxon>
    </lineage>
</organism>
<dbReference type="Proteomes" id="UP000000845">
    <property type="component" value="Chromosome"/>
</dbReference>
<dbReference type="EMBL" id="CP001739">
    <property type="protein sequence ID" value="ACZ08926.1"/>
    <property type="molecule type" value="Genomic_DNA"/>
</dbReference>
<keyword evidence="4" id="KW-1185">Reference proteome</keyword>
<feature type="chain" id="PRO_5003020821" evidence="2">
    <location>
        <begin position="21"/>
        <end position="414"/>
    </location>
</feature>
<keyword evidence="1" id="KW-0175">Coiled coil</keyword>
<dbReference type="SUPFAM" id="SSF56954">
    <property type="entry name" value="Outer membrane efflux proteins (OEP)"/>
    <property type="match status" value="1"/>
</dbReference>
<evidence type="ECO:0000256" key="2">
    <source>
        <dbReference type="SAM" id="SignalP"/>
    </source>
</evidence>
<dbReference type="eggNOG" id="COG1538">
    <property type="taxonomic scope" value="Bacteria"/>
</dbReference>
<feature type="signal peptide" evidence="2">
    <location>
        <begin position="1"/>
        <end position="20"/>
    </location>
</feature>
<dbReference type="HOGENOM" id="CLU_645282_0_0_0"/>
<evidence type="ECO:0000313" key="4">
    <source>
        <dbReference type="Proteomes" id="UP000000845"/>
    </source>
</evidence>
<dbReference type="AlphaFoldDB" id="D1AK10"/>
<gene>
    <name evidence="3" type="ordered locus">Sterm_2071</name>
</gene>
<evidence type="ECO:0000256" key="1">
    <source>
        <dbReference type="SAM" id="Coils"/>
    </source>
</evidence>
<accession>D1AK10</accession>
<feature type="coiled-coil region" evidence="1">
    <location>
        <begin position="141"/>
        <end position="178"/>
    </location>
</feature>
<reference evidence="4" key="1">
    <citation type="submission" date="2009-09" db="EMBL/GenBank/DDBJ databases">
        <title>The complete chromosome of Sebaldella termitidis ATCC 33386.</title>
        <authorList>
            <consortium name="US DOE Joint Genome Institute (JGI-PGF)"/>
            <person name="Lucas S."/>
            <person name="Copeland A."/>
            <person name="Lapidus A."/>
            <person name="Glavina del Rio T."/>
            <person name="Dalin E."/>
            <person name="Tice H."/>
            <person name="Bruce D."/>
            <person name="Goodwin L."/>
            <person name="Pitluck S."/>
            <person name="Kyrpides N."/>
            <person name="Mavromatis K."/>
            <person name="Ivanova N."/>
            <person name="Mikhailova N."/>
            <person name="Sims D."/>
            <person name="Meincke L."/>
            <person name="Brettin T."/>
            <person name="Detter J.C."/>
            <person name="Han C."/>
            <person name="Larimer F."/>
            <person name="Land M."/>
            <person name="Hauser L."/>
            <person name="Markowitz V."/>
            <person name="Cheng J.F."/>
            <person name="Hugenholtz P."/>
            <person name="Woyke T."/>
            <person name="Wu D."/>
            <person name="Eisen J.A."/>
        </authorList>
    </citation>
    <scope>NUCLEOTIDE SEQUENCE [LARGE SCALE GENOMIC DNA]</scope>
    <source>
        <strain evidence="4">ATCC 33386 / NCTC 11300</strain>
    </source>
</reference>
<keyword evidence="2" id="KW-0732">Signal</keyword>
<sequence>MKNTKIKLLFLILTSMNLYSIDLENAITQLENQSYTAEKNKLNLDYYEINRALIDKGEWNGLTLNVDNKYYDTVGKSHYGLSTQAEYGIFNYRFDYDTLDSKVIENRIGISKDLKELYYSQYDSQRIINDLSLESQKVTNQQTLEAQIINLIDLYKNYKNKEKEIEVEEKTLVVKERDYKIIKRKYEVGTASEYDHISSRVEYEKSLLGLDNMKRELLVLTENFKVYNVILDGKFDDIRKRDLEKDEFYNIGVTDLKNIKLTEKVNVEKLRREKYVNSMPELNAEMSYSFENDEVIVGLGVKKTLFNYKGEYEQIKNELKKNQVDYLDTKATVENKIKENMIQYTTLQTNELITQKELEVRKKDYEVYNKKYELGMSNYSDYLERLNALDLAAREYEKAKNELASFTYKIKYMN</sequence>
<proteinExistence type="predicted"/>
<dbReference type="Gene3D" id="1.20.1600.10">
    <property type="entry name" value="Outer membrane efflux proteins (OEP)"/>
    <property type="match status" value="1"/>
</dbReference>